<evidence type="ECO:0000259" key="3">
    <source>
        <dbReference type="PROSITE" id="PS51504"/>
    </source>
</evidence>
<feature type="domain" description="H15" evidence="3">
    <location>
        <begin position="62"/>
        <end position="137"/>
    </location>
</feature>
<reference evidence="4 5" key="1">
    <citation type="journal article" name="Sci. Rep.">
        <title>Telomere-to-telomere assembled and centromere annotated genomes of the two main subspecies of the button mushroom Agaricus bisporus reveal especially polymorphic chromosome ends.</title>
        <authorList>
            <person name="Sonnenberg A.S.M."/>
            <person name="Sedaghat-Telgerd N."/>
            <person name="Lavrijssen B."/>
            <person name="Ohm R.A."/>
            <person name="Hendrickx P.M."/>
            <person name="Scholtmeijer K."/>
            <person name="Baars J.J.P."/>
            <person name="van Peer A."/>
        </authorList>
    </citation>
    <scope>NUCLEOTIDE SEQUENCE [LARGE SCALE GENOMIC DNA]</scope>
    <source>
        <strain evidence="4 5">H119_p4</strain>
    </source>
</reference>
<evidence type="ECO:0000256" key="2">
    <source>
        <dbReference type="SAM" id="MobiDB-lite"/>
    </source>
</evidence>
<feature type="compositionally biased region" description="Low complexity" evidence="2">
    <location>
        <begin position="40"/>
        <end position="59"/>
    </location>
</feature>
<feature type="region of interest" description="Disordered" evidence="2">
    <location>
        <begin position="122"/>
        <end position="272"/>
    </location>
</feature>
<dbReference type="EMBL" id="JABXXO010000005">
    <property type="protein sequence ID" value="KAF7777790.1"/>
    <property type="molecule type" value="Genomic_DNA"/>
</dbReference>
<dbReference type="InterPro" id="IPR005818">
    <property type="entry name" value="Histone_H1/H5_H15"/>
</dbReference>
<name>A0A8H7KII7_AGABI</name>
<feature type="compositionally biased region" description="Basic residues" evidence="2">
    <location>
        <begin position="257"/>
        <end position="272"/>
    </location>
</feature>
<dbReference type="PROSITE" id="PS51504">
    <property type="entry name" value="H15"/>
    <property type="match status" value="1"/>
</dbReference>
<dbReference type="GO" id="GO:0006334">
    <property type="term" value="P:nucleosome assembly"/>
    <property type="evidence" value="ECO:0007669"/>
    <property type="project" value="InterPro"/>
</dbReference>
<protein>
    <recommendedName>
        <fullName evidence="1">Histone H1</fullName>
    </recommendedName>
</protein>
<dbReference type="InterPro" id="IPR036388">
    <property type="entry name" value="WH-like_DNA-bd_sf"/>
</dbReference>
<dbReference type="GO" id="GO:0000786">
    <property type="term" value="C:nucleosome"/>
    <property type="evidence" value="ECO:0007669"/>
    <property type="project" value="InterPro"/>
</dbReference>
<feature type="compositionally biased region" description="Polar residues" evidence="2">
    <location>
        <begin position="150"/>
        <end position="170"/>
    </location>
</feature>
<sequence length="272" mass="27914">MSASVSASTTPVPDVRDSTPVADSPSSPGKSKESKKAAVSKKGSNTKKASTKVKTATAAGPGRPSWKEIIKACIVDHKEEARQGVSRSTIKKYAEEKHNIDVSGNNLFQLKRAIATGAEDGIFVQPKGPAGKVKLAPRVKASVGSKENSKPPSRSTAGKTTAKKVNSVSKTDAAKPGPKPTISKNTAAPKKALAGKPKAAAVTKKNTAPAKRGAAKKAVMGTTPAAKAKAAAKKEPTKKGTAGKAATKKASTTISKPRSRPGRGRPASRARK</sequence>
<dbReference type="SUPFAM" id="SSF46785">
    <property type="entry name" value="Winged helix' DNA-binding domain"/>
    <property type="match status" value="1"/>
</dbReference>
<dbReference type="Gene3D" id="1.10.10.10">
    <property type="entry name" value="Winged helix-like DNA-binding domain superfamily/Winged helix DNA-binding domain"/>
    <property type="match status" value="1"/>
</dbReference>
<feature type="compositionally biased region" description="Polar residues" evidence="2">
    <location>
        <begin position="1"/>
        <end position="11"/>
    </location>
</feature>
<evidence type="ECO:0000313" key="4">
    <source>
        <dbReference type="EMBL" id="KAF7777790.1"/>
    </source>
</evidence>
<dbReference type="Proteomes" id="UP000629468">
    <property type="component" value="Unassembled WGS sequence"/>
</dbReference>
<dbReference type="Pfam" id="PF00538">
    <property type="entry name" value="Linker_histone"/>
    <property type="match status" value="1"/>
</dbReference>
<feature type="compositionally biased region" description="Low complexity" evidence="2">
    <location>
        <begin position="239"/>
        <end position="256"/>
    </location>
</feature>
<comment type="caution">
    <text evidence="4">The sequence shown here is derived from an EMBL/GenBank/DDBJ whole genome shotgun (WGS) entry which is preliminary data.</text>
</comment>
<evidence type="ECO:0000256" key="1">
    <source>
        <dbReference type="ARBA" id="ARBA00020833"/>
    </source>
</evidence>
<dbReference type="SMART" id="SM00526">
    <property type="entry name" value="H15"/>
    <property type="match status" value="1"/>
</dbReference>
<dbReference type="GO" id="GO:0003677">
    <property type="term" value="F:DNA binding"/>
    <property type="evidence" value="ECO:0007669"/>
    <property type="project" value="InterPro"/>
</dbReference>
<dbReference type="InterPro" id="IPR036390">
    <property type="entry name" value="WH_DNA-bd_sf"/>
</dbReference>
<accession>A0A8H7KII7</accession>
<organism evidence="4 5">
    <name type="scientific">Agaricus bisporus var. burnettii</name>
    <dbReference type="NCBI Taxonomy" id="192524"/>
    <lineage>
        <taxon>Eukaryota</taxon>
        <taxon>Fungi</taxon>
        <taxon>Dikarya</taxon>
        <taxon>Basidiomycota</taxon>
        <taxon>Agaricomycotina</taxon>
        <taxon>Agaricomycetes</taxon>
        <taxon>Agaricomycetidae</taxon>
        <taxon>Agaricales</taxon>
        <taxon>Agaricineae</taxon>
        <taxon>Agaricaceae</taxon>
        <taxon>Agaricus</taxon>
    </lineage>
</organism>
<gene>
    <name evidence="4" type="ORF">Agabi119p4_3862</name>
</gene>
<feature type="compositionally biased region" description="Low complexity" evidence="2">
    <location>
        <begin position="187"/>
        <end position="201"/>
    </location>
</feature>
<proteinExistence type="predicted"/>
<dbReference type="AlphaFoldDB" id="A0A8H7KII7"/>
<evidence type="ECO:0000313" key="5">
    <source>
        <dbReference type="Proteomes" id="UP000629468"/>
    </source>
</evidence>
<feature type="region of interest" description="Disordered" evidence="2">
    <location>
        <begin position="1"/>
        <end position="67"/>
    </location>
</feature>